<organism evidence="2 3">
    <name type="scientific">Patagioenas fasciata monilis</name>
    <dbReference type="NCBI Taxonomy" id="372326"/>
    <lineage>
        <taxon>Eukaryota</taxon>
        <taxon>Metazoa</taxon>
        <taxon>Chordata</taxon>
        <taxon>Craniata</taxon>
        <taxon>Vertebrata</taxon>
        <taxon>Euteleostomi</taxon>
        <taxon>Archelosauria</taxon>
        <taxon>Archosauria</taxon>
        <taxon>Dinosauria</taxon>
        <taxon>Saurischia</taxon>
        <taxon>Theropoda</taxon>
        <taxon>Coelurosauria</taxon>
        <taxon>Aves</taxon>
        <taxon>Neognathae</taxon>
        <taxon>Neoaves</taxon>
        <taxon>Columbimorphae</taxon>
        <taxon>Columbiformes</taxon>
        <taxon>Columbidae</taxon>
        <taxon>Patagioenas</taxon>
    </lineage>
</organism>
<feature type="region of interest" description="Disordered" evidence="1">
    <location>
        <begin position="220"/>
        <end position="273"/>
    </location>
</feature>
<dbReference type="PANTHER" id="PTHR36867:SF1">
    <property type="entry name" value="RIKEN CDNA 2610318N02 GENE"/>
    <property type="match status" value="1"/>
</dbReference>
<dbReference type="EMBL" id="LSYS01006629">
    <property type="protein sequence ID" value="OPJ74737.1"/>
    <property type="molecule type" value="Genomic_DNA"/>
</dbReference>
<feature type="compositionally biased region" description="Polar residues" evidence="1">
    <location>
        <begin position="264"/>
        <end position="273"/>
    </location>
</feature>
<dbReference type="AlphaFoldDB" id="A0A1V4JSP2"/>
<accession>A0A1V4JSP2</accession>
<feature type="compositionally biased region" description="Polar residues" evidence="1">
    <location>
        <begin position="225"/>
        <end position="247"/>
    </location>
</feature>
<proteinExistence type="predicted"/>
<dbReference type="Proteomes" id="UP000190648">
    <property type="component" value="Unassembled WGS sequence"/>
</dbReference>
<gene>
    <name evidence="2" type="ORF">AV530_018277</name>
</gene>
<dbReference type="PANTHER" id="PTHR36867">
    <property type="entry name" value="MCG131172, ISOFORM CRA_A"/>
    <property type="match status" value="1"/>
</dbReference>
<evidence type="ECO:0000313" key="3">
    <source>
        <dbReference type="Proteomes" id="UP000190648"/>
    </source>
</evidence>
<keyword evidence="3" id="KW-1185">Reference proteome</keyword>
<protein>
    <submittedName>
        <fullName evidence="2">Uncharacterized protein</fullName>
    </submittedName>
</protein>
<evidence type="ECO:0000256" key="1">
    <source>
        <dbReference type="SAM" id="MobiDB-lite"/>
    </source>
</evidence>
<evidence type="ECO:0000313" key="2">
    <source>
        <dbReference type="EMBL" id="OPJ74737.1"/>
    </source>
</evidence>
<reference evidence="2 3" key="1">
    <citation type="submission" date="2016-02" db="EMBL/GenBank/DDBJ databases">
        <title>Band-tailed pigeon sequencing and assembly.</title>
        <authorList>
            <person name="Soares A.E."/>
            <person name="Novak B.J."/>
            <person name="Rice E.S."/>
            <person name="O'Connell B."/>
            <person name="Chang D."/>
            <person name="Weber S."/>
            <person name="Shapiro B."/>
        </authorList>
    </citation>
    <scope>NUCLEOTIDE SEQUENCE [LARGE SCALE GENOMIC DNA]</scope>
    <source>
        <strain evidence="2">BTP2013</strain>
        <tissue evidence="2">Blood</tissue>
    </source>
</reference>
<dbReference type="OrthoDB" id="9836384at2759"/>
<dbReference type="STRING" id="372326.A0A1V4JSP2"/>
<name>A0A1V4JSP2_PATFA</name>
<sequence length="273" mass="30761">MPRKQLCCLHQREESVQPALSSLISLTMEIMDEFDNEHPLSTSFCKLISIEDFEEQALSYTQQCLCELYSAMEQDPRICERILRKQKQKEKEEAGLISYLKAKIFKALQGELNYCNYMDTAEMKKKVLQLRRDMQRVNSYACAAKTGKGRYPRQSWGKKHTLEYKTSHLHASVSEPRQFTMPRVFGPVPEAVNEADRAMTSSPLLKYWCTTLTAVRHIRPLGSAPTPSQNAGSTGTKPAASVFNTPVSHKLQGGTEDDTDSEKPSPSSCAEDA</sequence>
<comment type="caution">
    <text evidence="2">The sequence shown here is derived from an EMBL/GenBank/DDBJ whole genome shotgun (WGS) entry which is preliminary data.</text>
</comment>